<evidence type="ECO:0008006" key="4">
    <source>
        <dbReference type="Google" id="ProtNLM"/>
    </source>
</evidence>
<keyword evidence="1" id="KW-0732">Signal</keyword>
<organism evidence="2 3">
    <name type="scientific">Vibrio paucivorans</name>
    <dbReference type="NCBI Taxonomy" id="2829489"/>
    <lineage>
        <taxon>Bacteria</taxon>
        <taxon>Pseudomonadati</taxon>
        <taxon>Pseudomonadota</taxon>
        <taxon>Gammaproteobacteria</taxon>
        <taxon>Vibrionales</taxon>
        <taxon>Vibrionaceae</taxon>
        <taxon>Vibrio</taxon>
    </lineage>
</organism>
<accession>A0A9X3CEW9</accession>
<comment type="caution">
    <text evidence="2">The sequence shown here is derived from an EMBL/GenBank/DDBJ whole genome shotgun (WGS) entry which is preliminary data.</text>
</comment>
<keyword evidence="3" id="KW-1185">Reference proteome</keyword>
<sequence length="230" mass="25639">MKHSLYLSGLMAISLCALSAQAEEKHHEDPTKIVTKAGLAYSESLQISGSIGLDDARMINARINADGEEWRVGGSWLLPMGIVNFNFSRAEYDYDGYRNNYSIGTFVPLDYFGIEPLGWQLFPMAGYSYNDGEIAHFDDNNLEQDYVLMPASSHGGYLGMFGLKPLTKKWTLMGFGGGSMGSDDYSGYWFGAGLSHKLTDAQSFNFYGVVSEDDFGENNRWGISYTYEFK</sequence>
<dbReference type="Proteomes" id="UP001155586">
    <property type="component" value="Unassembled WGS sequence"/>
</dbReference>
<evidence type="ECO:0000256" key="1">
    <source>
        <dbReference type="SAM" id="SignalP"/>
    </source>
</evidence>
<proteinExistence type="predicted"/>
<protein>
    <recommendedName>
        <fullName evidence="4">Lipoprotein</fullName>
    </recommendedName>
</protein>
<reference evidence="2" key="1">
    <citation type="submission" date="2022-02" db="EMBL/GenBank/DDBJ databases">
        <title>Vibrio sp. nov., a new bacterium isolated from Bohai sea, China.</title>
        <authorList>
            <person name="Yuan Y."/>
        </authorList>
    </citation>
    <scope>NUCLEOTIDE SEQUENCE</scope>
    <source>
        <strain evidence="2">DBSS07</strain>
    </source>
</reference>
<gene>
    <name evidence="2" type="ORF">MD483_11550</name>
</gene>
<name>A0A9X3CEW9_9VIBR</name>
<dbReference type="AlphaFoldDB" id="A0A9X3CEW9"/>
<evidence type="ECO:0000313" key="2">
    <source>
        <dbReference type="EMBL" id="MCW8334456.1"/>
    </source>
</evidence>
<evidence type="ECO:0000313" key="3">
    <source>
        <dbReference type="Proteomes" id="UP001155586"/>
    </source>
</evidence>
<dbReference type="EMBL" id="JAKRRX010000058">
    <property type="protein sequence ID" value="MCW8334456.1"/>
    <property type="molecule type" value="Genomic_DNA"/>
</dbReference>
<feature type="signal peptide" evidence="1">
    <location>
        <begin position="1"/>
        <end position="22"/>
    </location>
</feature>
<feature type="chain" id="PRO_5040771340" description="Lipoprotein" evidence="1">
    <location>
        <begin position="23"/>
        <end position="230"/>
    </location>
</feature>